<sequence>RAHGSLCATCEPLSLRQVLPGCTDLLRPPGPPCLALARALDDPDAQPELLLALLREAVEAQESRTQEVLSGQGAERHLQGLRQAALAAGEPLPEIFLDPAYAQVTHFRLCTLQVRSREGSWLLRGPLVPDGYGVGVGHLSPSPSHLSPSSSFGGLRVAVTAFTCCSHTQAAHLGAAIRGVFDRLGALLRGRSLT</sequence>
<dbReference type="Gene3D" id="3.30.559.10">
    <property type="entry name" value="Chloramphenicol acetyltransferase-like domain"/>
    <property type="match status" value="1"/>
</dbReference>
<dbReference type="InterPro" id="IPR000542">
    <property type="entry name" value="Carn_acyl_trans"/>
</dbReference>
<dbReference type="Proteomes" id="UP000558164">
    <property type="component" value="Unassembled WGS sequence"/>
</dbReference>
<dbReference type="AlphaFoldDB" id="A0A7L0VN79"/>
<dbReference type="Pfam" id="PF00755">
    <property type="entry name" value="Carn_acyltransf"/>
    <property type="match status" value="1"/>
</dbReference>
<dbReference type="SUPFAM" id="SSF52777">
    <property type="entry name" value="CoA-dependent acyltransferases"/>
    <property type="match status" value="1"/>
</dbReference>
<keyword evidence="4" id="KW-1185">Reference proteome</keyword>
<dbReference type="OrthoDB" id="240216at2759"/>
<dbReference type="EMBL" id="VXAX01006776">
    <property type="protein sequence ID" value="NXL80360.1"/>
    <property type="molecule type" value="Genomic_DNA"/>
</dbReference>
<evidence type="ECO:0000313" key="4">
    <source>
        <dbReference type="Proteomes" id="UP000558164"/>
    </source>
</evidence>
<dbReference type="InterPro" id="IPR023213">
    <property type="entry name" value="CAT-like_dom_sf"/>
</dbReference>
<dbReference type="InterPro" id="IPR039551">
    <property type="entry name" value="Cho/carn_acyl_trans"/>
</dbReference>
<dbReference type="PANTHER" id="PTHR22589:SF47">
    <property type="entry name" value="CHOLINE_CARNITINE ACYLTRANSFERASE DOMAIN-CONTAINING PROTEIN"/>
    <property type="match status" value="1"/>
</dbReference>
<gene>
    <name evidence="3" type="primary">Crat_0</name>
    <name evidence="3" type="ORF">LEPASP_R15689</name>
</gene>
<dbReference type="PANTHER" id="PTHR22589">
    <property type="entry name" value="CARNITINE O-ACYLTRANSFERASE"/>
    <property type="match status" value="1"/>
</dbReference>
<reference evidence="3 4" key="1">
    <citation type="submission" date="2019-09" db="EMBL/GenBank/DDBJ databases">
        <title>Bird 10,000 Genomes (B10K) Project - Family phase.</title>
        <authorList>
            <person name="Zhang G."/>
        </authorList>
    </citation>
    <scope>NUCLEOTIDE SEQUENCE [LARGE SCALE GENOMIC DNA]</scope>
    <source>
        <strain evidence="3">B10K-DU-001-35</strain>
        <tissue evidence="3">Muscle</tissue>
    </source>
</reference>
<evidence type="ECO:0000313" key="3">
    <source>
        <dbReference type="EMBL" id="NXL80360.1"/>
    </source>
</evidence>
<dbReference type="GO" id="GO:0005777">
    <property type="term" value="C:peroxisome"/>
    <property type="evidence" value="ECO:0007669"/>
    <property type="project" value="TreeGrafter"/>
</dbReference>
<name>A0A7L0VN79_9PASE</name>
<dbReference type="GO" id="GO:0019254">
    <property type="term" value="P:carnitine metabolic process, CoA-linked"/>
    <property type="evidence" value="ECO:0007669"/>
    <property type="project" value="TreeGrafter"/>
</dbReference>
<organism evidence="3 4">
    <name type="scientific">Leptocoma aspasia</name>
    <dbReference type="NCBI Taxonomy" id="2585812"/>
    <lineage>
        <taxon>Eukaryota</taxon>
        <taxon>Metazoa</taxon>
        <taxon>Chordata</taxon>
        <taxon>Craniata</taxon>
        <taxon>Vertebrata</taxon>
        <taxon>Euteleostomi</taxon>
        <taxon>Archelosauria</taxon>
        <taxon>Archosauria</taxon>
        <taxon>Dinosauria</taxon>
        <taxon>Saurischia</taxon>
        <taxon>Theropoda</taxon>
        <taxon>Coelurosauria</taxon>
        <taxon>Aves</taxon>
        <taxon>Neognathae</taxon>
        <taxon>Neoaves</taxon>
        <taxon>Telluraves</taxon>
        <taxon>Australaves</taxon>
        <taxon>Passeriformes</taxon>
        <taxon>Passeroidea</taxon>
        <taxon>Nectariniidae</taxon>
        <taxon>Leptocoma</taxon>
    </lineage>
</organism>
<protein>
    <submittedName>
        <fullName evidence="3">CACP acetyltransferase</fullName>
    </submittedName>
</protein>
<keyword evidence="3" id="KW-0808">Transferase</keyword>
<dbReference type="GO" id="GO:0004092">
    <property type="term" value="F:carnitine O-acetyltransferase activity"/>
    <property type="evidence" value="ECO:0007669"/>
    <property type="project" value="TreeGrafter"/>
</dbReference>
<feature type="non-terminal residue" evidence="3">
    <location>
        <position position="1"/>
    </location>
</feature>
<accession>A0A7L0VN79</accession>
<comment type="caution">
    <text evidence="3">The sequence shown here is derived from an EMBL/GenBank/DDBJ whole genome shotgun (WGS) entry which is preliminary data.</text>
</comment>
<comment type="similarity">
    <text evidence="1">Belongs to the carnitine/choline acetyltransferase family.</text>
</comment>
<feature type="domain" description="Choline/carnitine acyltransferase" evidence="2">
    <location>
        <begin position="1"/>
        <end position="135"/>
    </location>
</feature>
<feature type="non-terminal residue" evidence="3">
    <location>
        <position position="194"/>
    </location>
</feature>
<evidence type="ECO:0000256" key="1">
    <source>
        <dbReference type="ARBA" id="ARBA00005232"/>
    </source>
</evidence>
<evidence type="ECO:0000259" key="2">
    <source>
        <dbReference type="Pfam" id="PF00755"/>
    </source>
</evidence>
<proteinExistence type="inferred from homology"/>